<evidence type="ECO:0000256" key="1">
    <source>
        <dbReference type="SAM" id="MobiDB-lite"/>
    </source>
</evidence>
<proteinExistence type="predicted"/>
<protein>
    <submittedName>
        <fullName evidence="3">Uncharacterized protein</fullName>
    </submittedName>
</protein>
<evidence type="ECO:0000313" key="3">
    <source>
        <dbReference type="WBParaSite" id="L893_g5869.t1"/>
    </source>
</evidence>
<dbReference type="AlphaFoldDB" id="A0A1I8AHQ6"/>
<sequence length="117" mass="11926">MNNTFSNNIRLNMNPAGVLPATTTAVAILTAAASTPLSVPSKLEDPSSLNQLTAQQIFAPQTPTSSFPGATTPTVAAALHHPSTPHSTTSLRRKGSPLGRALTSANVGSPMGPPSNK</sequence>
<keyword evidence="2" id="KW-1185">Reference proteome</keyword>
<feature type="region of interest" description="Disordered" evidence="1">
    <location>
        <begin position="61"/>
        <end position="117"/>
    </location>
</feature>
<dbReference type="WBParaSite" id="L893_g5869.t1">
    <property type="protein sequence ID" value="L893_g5869.t1"/>
    <property type="gene ID" value="L893_g5869"/>
</dbReference>
<organism evidence="2 3">
    <name type="scientific">Steinernema glaseri</name>
    <dbReference type="NCBI Taxonomy" id="37863"/>
    <lineage>
        <taxon>Eukaryota</taxon>
        <taxon>Metazoa</taxon>
        <taxon>Ecdysozoa</taxon>
        <taxon>Nematoda</taxon>
        <taxon>Chromadorea</taxon>
        <taxon>Rhabditida</taxon>
        <taxon>Tylenchina</taxon>
        <taxon>Panagrolaimomorpha</taxon>
        <taxon>Strongyloidoidea</taxon>
        <taxon>Steinernematidae</taxon>
        <taxon>Steinernema</taxon>
    </lineage>
</organism>
<accession>A0A1I8AHQ6</accession>
<dbReference type="Proteomes" id="UP000095287">
    <property type="component" value="Unplaced"/>
</dbReference>
<name>A0A1I8AHQ6_9BILA</name>
<reference evidence="3" key="1">
    <citation type="submission" date="2016-11" db="UniProtKB">
        <authorList>
            <consortium name="WormBaseParasite"/>
        </authorList>
    </citation>
    <scope>IDENTIFICATION</scope>
</reference>
<evidence type="ECO:0000313" key="2">
    <source>
        <dbReference type="Proteomes" id="UP000095287"/>
    </source>
</evidence>
<feature type="compositionally biased region" description="Polar residues" evidence="1">
    <location>
        <begin position="61"/>
        <end position="74"/>
    </location>
</feature>